<dbReference type="OrthoDB" id="415068at2759"/>
<dbReference type="PROSITE" id="PS50878">
    <property type="entry name" value="RT_POL"/>
    <property type="match status" value="1"/>
</dbReference>
<dbReference type="SUPFAM" id="SSF56672">
    <property type="entry name" value="DNA/RNA polymerases"/>
    <property type="match status" value="1"/>
</dbReference>
<dbReference type="AlphaFoldDB" id="A0A1Q9DL41"/>
<dbReference type="EMBL" id="LSRX01000488">
    <property type="protein sequence ID" value="OLP95860.1"/>
    <property type="molecule type" value="Genomic_DNA"/>
</dbReference>
<dbReference type="PANTHER" id="PTHR19446">
    <property type="entry name" value="REVERSE TRANSCRIPTASES"/>
    <property type="match status" value="1"/>
</dbReference>
<evidence type="ECO:0000259" key="2">
    <source>
        <dbReference type="PROSITE" id="PS50878"/>
    </source>
</evidence>
<feature type="compositionally biased region" description="Basic and acidic residues" evidence="1">
    <location>
        <begin position="454"/>
        <end position="474"/>
    </location>
</feature>
<evidence type="ECO:0000256" key="1">
    <source>
        <dbReference type="SAM" id="MobiDB-lite"/>
    </source>
</evidence>
<keyword evidence="4" id="KW-1185">Reference proteome</keyword>
<dbReference type="Pfam" id="PF00078">
    <property type="entry name" value="RVT_1"/>
    <property type="match status" value="1"/>
</dbReference>
<feature type="compositionally biased region" description="Low complexity" evidence="1">
    <location>
        <begin position="426"/>
        <end position="444"/>
    </location>
</feature>
<reference evidence="3 4" key="1">
    <citation type="submission" date="2016-02" db="EMBL/GenBank/DDBJ databases">
        <title>Genome analysis of coral dinoflagellate symbionts highlights evolutionary adaptations to a symbiotic lifestyle.</title>
        <authorList>
            <person name="Aranda M."/>
            <person name="Li Y."/>
            <person name="Liew Y.J."/>
            <person name="Baumgarten S."/>
            <person name="Simakov O."/>
            <person name="Wilson M."/>
            <person name="Piel J."/>
            <person name="Ashoor H."/>
            <person name="Bougouffa S."/>
            <person name="Bajic V.B."/>
            <person name="Ryu T."/>
            <person name="Ravasi T."/>
            <person name="Bayer T."/>
            <person name="Micklem G."/>
            <person name="Kim H."/>
            <person name="Bhak J."/>
            <person name="Lajeunesse T.C."/>
            <person name="Voolstra C.R."/>
        </authorList>
    </citation>
    <scope>NUCLEOTIDE SEQUENCE [LARGE SCALE GENOMIC DNA]</scope>
    <source>
        <strain evidence="3 4">CCMP2467</strain>
    </source>
</reference>
<dbReference type="Proteomes" id="UP000186817">
    <property type="component" value="Unassembled WGS sequence"/>
</dbReference>
<accession>A0A1Q9DL41</accession>
<dbReference type="InterPro" id="IPR000477">
    <property type="entry name" value="RT_dom"/>
</dbReference>
<comment type="caution">
    <text evidence="3">The sequence shown here is derived from an EMBL/GenBank/DDBJ whole genome shotgun (WGS) entry which is preliminary data.</text>
</comment>
<feature type="domain" description="Reverse transcriptase" evidence="2">
    <location>
        <begin position="87"/>
        <end position="364"/>
    </location>
</feature>
<sequence>MPCSTQEALQEIRTYFNTLYHTSPDTCIAQLQPPEQPVRFSVAEFEAALAELPSNKAVPATLPPALLWKTAASCLAQRLTPQLNEWLADMTQPPPSEWHVADIFLLLKPGKKPSAAALRPISLLHPVANALATMLKHRVQPAVNAFLEQLPQYAYTQQRSAQDALDRAFTHCTLVQAILRTQTLTPQMRKQGHQVLPCRGGITLSVDLRKAFDLMPREHLLSALSKAKIVDAHCWTILQLHAHAQMQFSYAQHSTRIDTSNGIRQGCGLAPTLWSLWSLFTAIIMHKLLEKLTVEEIVAFADDWLFQWVINKAEDLQRAVDLIGFILEVLQSFGMQPSLDKTVVLLQLKGSSDMKLAVWRASGSKLDGQPSLARAGGATRSSPSAAAMELSAENQAELVSAREQAILLQGLMGARPGAVLGAVNTSEPATAAPSDAAAPSGPSTEGAPTPMDTQAREGKRSSDWDSGKGADKYRRSAQMKGGGYGTGWGNKRQNDWWKTAKNNFDEENKKEKDVHDDQQAIDRTEKCFILFCQTNGMLSVIPDMVRCIEAWTKMKEDNPTGLTLPRRAAMLKQLLDLWFVRLDVVAETEESLSQAKSMLILNQAGQVPYLQYNRQTEQLEIKQDREPMELKTVLELIKELQDLVLLPNTTLRFHAARKLTSQPKGEIVPMMLEIGVRTREADRAWELLARLCHSGACRAVALSLRQERMGRSALAKQVQ</sequence>
<gene>
    <name evidence="3" type="ORF">AK812_SmicGene21970</name>
</gene>
<evidence type="ECO:0000313" key="4">
    <source>
        <dbReference type="Proteomes" id="UP000186817"/>
    </source>
</evidence>
<protein>
    <recommendedName>
        <fullName evidence="2">Reverse transcriptase domain-containing protein</fullName>
    </recommendedName>
</protein>
<dbReference type="InterPro" id="IPR043502">
    <property type="entry name" value="DNA/RNA_pol_sf"/>
</dbReference>
<evidence type="ECO:0000313" key="3">
    <source>
        <dbReference type="EMBL" id="OLP95860.1"/>
    </source>
</evidence>
<proteinExistence type="predicted"/>
<organism evidence="3 4">
    <name type="scientific">Symbiodinium microadriaticum</name>
    <name type="common">Dinoflagellate</name>
    <name type="synonym">Zooxanthella microadriatica</name>
    <dbReference type="NCBI Taxonomy" id="2951"/>
    <lineage>
        <taxon>Eukaryota</taxon>
        <taxon>Sar</taxon>
        <taxon>Alveolata</taxon>
        <taxon>Dinophyceae</taxon>
        <taxon>Suessiales</taxon>
        <taxon>Symbiodiniaceae</taxon>
        <taxon>Symbiodinium</taxon>
    </lineage>
</organism>
<name>A0A1Q9DL41_SYMMI</name>
<feature type="region of interest" description="Disordered" evidence="1">
    <location>
        <begin position="426"/>
        <end position="492"/>
    </location>
</feature>